<proteinExistence type="predicted"/>
<sequence>MNPPRRWPLDSRRRQAPGLDRGASLEGEHPMTRTTTSRPRMAAIYAPARYAPAAGTATATCAATARPRAGQPAPT</sequence>
<dbReference type="AlphaFoldDB" id="A0A379W286"/>
<dbReference type="Proteomes" id="UP000255509">
    <property type="component" value="Unassembled WGS sequence"/>
</dbReference>
<dbReference type="EMBL" id="UGXS01000004">
    <property type="protein sequence ID" value="SUH13457.1"/>
    <property type="molecule type" value="Genomic_DNA"/>
</dbReference>
<organism evidence="2 3">
    <name type="scientific">Salmonella enterica I</name>
    <dbReference type="NCBI Taxonomy" id="59201"/>
    <lineage>
        <taxon>Bacteria</taxon>
        <taxon>Pseudomonadati</taxon>
        <taxon>Pseudomonadota</taxon>
        <taxon>Gammaproteobacteria</taxon>
        <taxon>Enterobacterales</taxon>
        <taxon>Enterobacteriaceae</taxon>
        <taxon>Salmonella</taxon>
    </lineage>
</organism>
<gene>
    <name evidence="2" type="ORF">NCTC8258_01100</name>
</gene>
<evidence type="ECO:0000313" key="2">
    <source>
        <dbReference type="EMBL" id="SUH13457.1"/>
    </source>
</evidence>
<name>A0A379W286_SALET</name>
<feature type="region of interest" description="Disordered" evidence="1">
    <location>
        <begin position="1"/>
        <end position="38"/>
    </location>
</feature>
<evidence type="ECO:0000313" key="3">
    <source>
        <dbReference type="Proteomes" id="UP000255509"/>
    </source>
</evidence>
<reference evidence="2 3" key="1">
    <citation type="submission" date="2018-06" db="EMBL/GenBank/DDBJ databases">
        <authorList>
            <consortium name="Pathogen Informatics"/>
            <person name="Doyle S."/>
        </authorList>
    </citation>
    <scope>NUCLEOTIDE SEQUENCE [LARGE SCALE GENOMIC DNA]</scope>
    <source>
        <strain evidence="2 3">NCTC8258</strain>
    </source>
</reference>
<accession>A0A379W286</accession>
<protein>
    <submittedName>
        <fullName evidence="2">Uncharacterized protein</fullName>
    </submittedName>
</protein>
<evidence type="ECO:0000256" key="1">
    <source>
        <dbReference type="SAM" id="MobiDB-lite"/>
    </source>
</evidence>